<name>A0A9N9EAM9_9GLOM</name>
<reference evidence="1" key="1">
    <citation type="submission" date="2021-06" db="EMBL/GenBank/DDBJ databases">
        <authorList>
            <person name="Kallberg Y."/>
            <person name="Tangrot J."/>
            <person name="Rosling A."/>
        </authorList>
    </citation>
    <scope>NUCLEOTIDE SEQUENCE</scope>
    <source>
        <strain evidence="1">CL551</strain>
    </source>
</reference>
<accession>A0A9N9EAM9</accession>
<gene>
    <name evidence="1" type="ORF">AMORRO_LOCUS10557</name>
</gene>
<comment type="caution">
    <text evidence="1">The sequence shown here is derived from an EMBL/GenBank/DDBJ whole genome shotgun (WGS) entry which is preliminary data.</text>
</comment>
<keyword evidence="2" id="KW-1185">Reference proteome</keyword>
<dbReference type="EMBL" id="CAJVPV010011813">
    <property type="protein sequence ID" value="CAG8664645.1"/>
    <property type="molecule type" value="Genomic_DNA"/>
</dbReference>
<dbReference type="AlphaFoldDB" id="A0A9N9EAM9"/>
<sequence length="139" mass="16315">MVYLPLIQLFIFGLPVLTLVSNNSKRFKLYILGHFELTQTLIEFAIIRPLSESELKVLREWRPNKKFRYFIGNDPLKNYVSLIELKPSNEPPNELANITHLAEENELANITHLVREKDIGDFVKSLFEHQYYIEEPSLV</sequence>
<organism evidence="1 2">
    <name type="scientific">Acaulospora morrowiae</name>
    <dbReference type="NCBI Taxonomy" id="94023"/>
    <lineage>
        <taxon>Eukaryota</taxon>
        <taxon>Fungi</taxon>
        <taxon>Fungi incertae sedis</taxon>
        <taxon>Mucoromycota</taxon>
        <taxon>Glomeromycotina</taxon>
        <taxon>Glomeromycetes</taxon>
        <taxon>Diversisporales</taxon>
        <taxon>Acaulosporaceae</taxon>
        <taxon>Acaulospora</taxon>
    </lineage>
</organism>
<proteinExistence type="predicted"/>
<evidence type="ECO:0000313" key="2">
    <source>
        <dbReference type="Proteomes" id="UP000789342"/>
    </source>
</evidence>
<dbReference type="Proteomes" id="UP000789342">
    <property type="component" value="Unassembled WGS sequence"/>
</dbReference>
<evidence type="ECO:0000313" key="1">
    <source>
        <dbReference type="EMBL" id="CAG8664645.1"/>
    </source>
</evidence>
<protein>
    <submittedName>
        <fullName evidence="1">5617_t:CDS:1</fullName>
    </submittedName>
</protein>